<feature type="compositionally biased region" description="Low complexity" evidence="1">
    <location>
        <begin position="15"/>
        <end position="25"/>
    </location>
</feature>
<protein>
    <submittedName>
        <fullName evidence="2">Uncharacterized protein</fullName>
    </submittedName>
</protein>
<dbReference type="EMBL" id="GBRH01168648">
    <property type="protein sequence ID" value="JAE29248.1"/>
    <property type="molecule type" value="Transcribed_RNA"/>
</dbReference>
<dbReference type="AlphaFoldDB" id="A0A0A9H8K6"/>
<reference evidence="2" key="2">
    <citation type="journal article" date="2015" name="Data Brief">
        <title>Shoot transcriptome of the giant reed, Arundo donax.</title>
        <authorList>
            <person name="Barrero R.A."/>
            <person name="Guerrero F.D."/>
            <person name="Moolhuijzen P."/>
            <person name="Goolsby J.A."/>
            <person name="Tidwell J."/>
            <person name="Bellgard S.E."/>
            <person name="Bellgard M.I."/>
        </authorList>
    </citation>
    <scope>NUCLEOTIDE SEQUENCE</scope>
    <source>
        <tissue evidence="2">Shoot tissue taken approximately 20 cm above the soil surface</tissue>
    </source>
</reference>
<proteinExistence type="predicted"/>
<reference evidence="2" key="1">
    <citation type="submission" date="2014-09" db="EMBL/GenBank/DDBJ databases">
        <authorList>
            <person name="Magalhaes I.L.F."/>
            <person name="Oliveira U."/>
            <person name="Santos F.R."/>
            <person name="Vidigal T.H.D.A."/>
            <person name="Brescovit A.D."/>
            <person name="Santos A.J."/>
        </authorList>
    </citation>
    <scope>NUCLEOTIDE SEQUENCE</scope>
    <source>
        <tissue evidence="2">Shoot tissue taken approximately 20 cm above the soil surface</tissue>
    </source>
</reference>
<name>A0A0A9H8K6_ARUDO</name>
<evidence type="ECO:0000313" key="2">
    <source>
        <dbReference type="EMBL" id="JAE29248.1"/>
    </source>
</evidence>
<accession>A0A0A9H8K6</accession>
<evidence type="ECO:0000256" key="1">
    <source>
        <dbReference type="SAM" id="MobiDB-lite"/>
    </source>
</evidence>
<feature type="region of interest" description="Disordered" evidence="1">
    <location>
        <begin position="15"/>
        <end position="51"/>
    </location>
</feature>
<sequence length="51" mass="5866">MVYCFRTWWFLEMSAGRSSGSQSRARVWRPRPRRGRDSGGGESARAFLDLA</sequence>
<organism evidence="2">
    <name type="scientific">Arundo donax</name>
    <name type="common">Giant reed</name>
    <name type="synonym">Donax arundinaceus</name>
    <dbReference type="NCBI Taxonomy" id="35708"/>
    <lineage>
        <taxon>Eukaryota</taxon>
        <taxon>Viridiplantae</taxon>
        <taxon>Streptophyta</taxon>
        <taxon>Embryophyta</taxon>
        <taxon>Tracheophyta</taxon>
        <taxon>Spermatophyta</taxon>
        <taxon>Magnoliopsida</taxon>
        <taxon>Liliopsida</taxon>
        <taxon>Poales</taxon>
        <taxon>Poaceae</taxon>
        <taxon>PACMAD clade</taxon>
        <taxon>Arundinoideae</taxon>
        <taxon>Arundineae</taxon>
        <taxon>Arundo</taxon>
    </lineage>
</organism>